<evidence type="ECO:0000313" key="2">
    <source>
        <dbReference type="EMBL" id="OIQ84665.1"/>
    </source>
</evidence>
<name>A0A1J5QM86_9ZZZZ</name>
<feature type="domain" description="DUF2202" evidence="1">
    <location>
        <begin position="120"/>
        <end position="250"/>
    </location>
</feature>
<evidence type="ECO:0000259" key="1">
    <source>
        <dbReference type="Pfam" id="PF09968"/>
    </source>
</evidence>
<dbReference type="Pfam" id="PF09968">
    <property type="entry name" value="DUF2202"/>
    <property type="match status" value="1"/>
</dbReference>
<dbReference type="AlphaFoldDB" id="A0A1J5QM86"/>
<dbReference type="InterPro" id="IPR019243">
    <property type="entry name" value="DUF2202"/>
</dbReference>
<accession>A0A1J5QM86</accession>
<dbReference type="InterPro" id="IPR012347">
    <property type="entry name" value="Ferritin-like"/>
</dbReference>
<comment type="caution">
    <text evidence="2">The sequence shown here is derived from an EMBL/GenBank/DDBJ whole genome shotgun (WGS) entry which is preliminary data.</text>
</comment>
<dbReference type="SUPFAM" id="SSF47240">
    <property type="entry name" value="Ferritin-like"/>
    <property type="match status" value="1"/>
</dbReference>
<sequence length="252" mass="25435">MRTRTRIATGIATGALAAALIATPSLAATMNDASNGDTVGHGWRVTQQQTTAGSGDATMLRTRLQDGTCDGTGLGTGAQYRGAGAQNRGSGAGTMGAGAGSTAALSTLASGTLTDAQKSALAAMAEEEKLAHDLYVAFGDAFGTRSFTQIASAETRHLTEVRFVLDRYGIADPTDGLAAGTFASTSAQSLYNELLASGSASVEAAYTAARTVESTDIADLRSAMSSLDAPDVTAVYTHLLAGSEQHLAAFGG</sequence>
<gene>
    <name evidence="2" type="ORF">GALL_335010</name>
</gene>
<reference evidence="2" key="1">
    <citation type="submission" date="2016-10" db="EMBL/GenBank/DDBJ databases">
        <title>Sequence of Gallionella enrichment culture.</title>
        <authorList>
            <person name="Poehlein A."/>
            <person name="Muehling M."/>
            <person name="Daniel R."/>
        </authorList>
    </citation>
    <scope>NUCLEOTIDE SEQUENCE</scope>
</reference>
<proteinExistence type="predicted"/>
<dbReference type="InterPro" id="IPR009078">
    <property type="entry name" value="Ferritin-like_SF"/>
</dbReference>
<dbReference type="EMBL" id="MLJW01000600">
    <property type="protein sequence ID" value="OIQ84665.1"/>
    <property type="molecule type" value="Genomic_DNA"/>
</dbReference>
<dbReference type="Gene3D" id="1.20.1260.10">
    <property type="match status" value="1"/>
</dbReference>
<organism evidence="2">
    <name type="scientific">mine drainage metagenome</name>
    <dbReference type="NCBI Taxonomy" id="410659"/>
    <lineage>
        <taxon>unclassified sequences</taxon>
        <taxon>metagenomes</taxon>
        <taxon>ecological metagenomes</taxon>
    </lineage>
</organism>
<protein>
    <recommendedName>
        <fullName evidence="1">DUF2202 domain-containing protein</fullName>
    </recommendedName>
</protein>
<dbReference type="CDD" id="cd01048">
    <property type="entry name" value="Ferritin_like_AB2"/>
    <property type="match status" value="1"/>
</dbReference>